<name>A0A2H1IYF3_9MICO</name>
<dbReference type="GO" id="GO:0004527">
    <property type="term" value="F:exonuclease activity"/>
    <property type="evidence" value="ECO:0007669"/>
    <property type="project" value="UniProtKB-KW"/>
</dbReference>
<dbReference type="PROSITE" id="PS51198">
    <property type="entry name" value="UVRD_HELICASE_ATP_BIND"/>
    <property type="match status" value="1"/>
</dbReference>
<dbReference type="Gene3D" id="1.10.486.10">
    <property type="entry name" value="PCRA, domain 4"/>
    <property type="match status" value="1"/>
</dbReference>
<evidence type="ECO:0000259" key="15">
    <source>
        <dbReference type="PROSITE" id="PS51198"/>
    </source>
</evidence>
<feature type="binding site" evidence="14">
    <location>
        <begin position="42"/>
        <end position="49"/>
    </location>
    <ligand>
        <name>ATP</name>
        <dbReference type="ChEBI" id="CHEBI:30616"/>
    </ligand>
</feature>
<feature type="domain" description="UvrD-like helicase C-terminal" evidence="16">
    <location>
        <begin position="342"/>
        <end position="668"/>
    </location>
</feature>
<evidence type="ECO:0000256" key="1">
    <source>
        <dbReference type="ARBA" id="ARBA00022722"/>
    </source>
</evidence>
<dbReference type="GO" id="GO:0005524">
    <property type="term" value="F:ATP binding"/>
    <property type="evidence" value="ECO:0007669"/>
    <property type="project" value="UniProtKB-UniRule"/>
</dbReference>
<dbReference type="EC" id="5.6.2.4" evidence="12"/>
<comment type="catalytic activity">
    <reaction evidence="13">
        <text>ATP + H2O = ADP + phosphate + H(+)</text>
        <dbReference type="Rhea" id="RHEA:13065"/>
        <dbReference type="ChEBI" id="CHEBI:15377"/>
        <dbReference type="ChEBI" id="CHEBI:15378"/>
        <dbReference type="ChEBI" id="CHEBI:30616"/>
        <dbReference type="ChEBI" id="CHEBI:43474"/>
        <dbReference type="ChEBI" id="CHEBI:456216"/>
        <dbReference type="EC" id="5.6.2.4"/>
    </reaction>
</comment>
<evidence type="ECO:0000256" key="5">
    <source>
        <dbReference type="ARBA" id="ARBA00022806"/>
    </source>
</evidence>
<evidence type="ECO:0000256" key="9">
    <source>
        <dbReference type="ARBA" id="ARBA00023204"/>
    </source>
</evidence>
<evidence type="ECO:0000256" key="2">
    <source>
        <dbReference type="ARBA" id="ARBA00022741"/>
    </source>
</evidence>
<dbReference type="AlphaFoldDB" id="A0A2H1IYF3"/>
<dbReference type="Gene3D" id="3.40.50.300">
    <property type="entry name" value="P-loop containing nucleotide triphosphate hydrolases"/>
    <property type="match status" value="3"/>
</dbReference>
<evidence type="ECO:0000256" key="14">
    <source>
        <dbReference type="PROSITE-ProRule" id="PRU00560"/>
    </source>
</evidence>
<dbReference type="PANTHER" id="PTHR11070">
    <property type="entry name" value="UVRD / RECB / PCRA DNA HELICASE FAMILY MEMBER"/>
    <property type="match status" value="1"/>
</dbReference>
<dbReference type="GO" id="GO:0016887">
    <property type="term" value="F:ATP hydrolysis activity"/>
    <property type="evidence" value="ECO:0007669"/>
    <property type="project" value="RHEA"/>
</dbReference>
<feature type="domain" description="UvrD-like helicase ATP-binding" evidence="15">
    <location>
        <begin position="21"/>
        <end position="341"/>
    </location>
</feature>
<accession>A0A2H1IYF3</accession>
<keyword evidence="5 14" id="KW-0347">Helicase</keyword>
<proteinExistence type="predicted"/>
<dbReference type="GO" id="GO:0005829">
    <property type="term" value="C:cytosol"/>
    <property type="evidence" value="ECO:0007669"/>
    <property type="project" value="TreeGrafter"/>
</dbReference>
<protein>
    <recommendedName>
        <fullName evidence="12">DNA 3'-5' helicase</fullName>
        <ecNumber evidence="12">5.6.2.4</ecNumber>
    </recommendedName>
</protein>
<evidence type="ECO:0000256" key="6">
    <source>
        <dbReference type="ARBA" id="ARBA00022839"/>
    </source>
</evidence>
<evidence type="ECO:0000313" key="17">
    <source>
        <dbReference type="EMBL" id="SMX80170.1"/>
    </source>
</evidence>
<dbReference type="InterPro" id="IPR014016">
    <property type="entry name" value="UvrD-like_ATP-bd"/>
</dbReference>
<evidence type="ECO:0000256" key="4">
    <source>
        <dbReference type="ARBA" id="ARBA00022801"/>
    </source>
</evidence>
<keyword evidence="8" id="KW-0238">DNA-binding</keyword>
<keyword evidence="18" id="KW-1185">Reference proteome</keyword>
<dbReference type="CDD" id="cd17932">
    <property type="entry name" value="DEXQc_UvrD"/>
    <property type="match status" value="1"/>
</dbReference>
<evidence type="ECO:0000256" key="8">
    <source>
        <dbReference type="ARBA" id="ARBA00023125"/>
    </source>
</evidence>
<organism evidence="17 18">
    <name type="scientific">Brevibacterium antiquum</name>
    <dbReference type="NCBI Taxonomy" id="234835"/>
    <lineage>
        <taxon>Bacteria</taxon>
        <taxon>Bacillati</taxon>
        <taxon>Actinomycetota</taxon>
        <taxon>Actinomycetes</taxon>
        <taxon>Micrococcales</taxon>
        <taxon>Brevibacteriaceae</taxon>
        <taxon>Brevibacterium</taxon>
    </lineage>
</organism>
<dbReference type="InterPro" id="IPR011604">
    <property type="entry name" value="PDDEXK-like_dom_sf"/>
</dbReference>
<keyword evidence="3" id="KW-0227">DNA damage</keyword>
<evidence type="ECO:0000256" key="11">
    <source>
        <dbReference type="ARBA" id="ARBA00034617"/>
    </source>
</evidence>
<evidence type="ECO:0000259" key="16">
    <source>
        <dbReference type="PROSITE" id="PS51217"/>
    </source>
</evidence>
<dbReference type="PANTHER" id="PTHR11070:SF55">
    <property type="entry name" value="DNA 3'-5' HELICASE"/>
    <property type="match status" value="1"/>
</dbReference>
<dbReference type="SUPFAM" id="SSF52980">
    <property type="entry name" value="Restriction endonuclease-like"/>
    <property type="match status" value="1"/>
</dbReference>
<dbReference type="Proteomes" id="UP000234342">
    <property type="component" value="Unassembled WGS sequence"/>
</dbReference>
<dbReference type="Pfam" id="PF12705">
    <property type="entry name" value="PDDEXK_1"/>
    <property type="match status" value="1"/>
</dbReference>
<keyword evidence="4 14" id="KW-0378">Hydrolase</keyword>
<comment type="catalytic activity">
    <reaction evidence="11">
        <text>Couples ATP hydrolysis with the unwinding of duplex DNA by translocating in the 3'-5' direction.</text>
        <dbReference type="EC" id="5.6.2.4"/>
    </reaction>
</comment>
<dbReference type="InterPro" id="IPR000212">
    <property type="entry name" value="DNA_helicase_UvrD/REP"/>
</dbReference>
<evidence type="ECO:0000256" key="12">
    <source>
        <dbReference type="ARBA" id="ARBA00034808"/>
    </source>
</evidence>
<evidence type="ECO:0000256" key="7">
    <source>
        <dbReference type="ARBA" id="ARBA00022840"/>
    </source>
</evidence>
<keyword evidence="9" id="KW-0234">DNA repair</keyword>
<evidence type="ECO:0000313" key="18">
    <source>
        <dbReference type="Proteomes" id="UP000234342"/>
    </source>
</evidence>
<dbReference type="Gene3D" id="3.90.320.10">
    <property type="match status" value="1"/>
</dbReference>
<dbReference type="Pfam" id="PF00580">
    <property type="entry name" value="UvrD-helicase"/>
    <property type="match status" value="1"/>
</dbReference>
<keyword evidence="10" id="KW-0413">Isomerase</keyword>
<evidence type="ECO:0000256" key="13">
    <source>
        <dbReference type="ARBA" id="ARBA00048988"/>
    </source>
</evidence>
<keyword evidence="2 14" id="KW-0547">Nucleotide-binding</keyword>
<sequence length="1073" mass="116926">MRFTAEQLARLTAADPAQAFPPSEEQRIIIEADPQQSMKVTAGAGSGKTTVISQRVVWLVANGFVAPEEILGLTFTRKAVGELGGRIRVLLARLRHSLGLGADTSLPGLDNPTVSTYNSYAASIVSEHGVSIGIEPETVLLDDAAAHTIAGSIIDSTSTEEIPGDFARETMITDIISLAAAMNDHGRDVDEVTDYLDQCLQALVSSKGKPVDPNGRRAKLEAKIKTAKLADAYMSAKRRNLSMDFSDQVRFAQRILDEVPAARSAEQQRWSIVLLDEFQDTSVAQLKLLRDLFRSTAVTAVGDPRQAIYGWRGASADNMIRFSADFDNVSALTLSTSWRNDHTILTVANRTADGLAGSQEKPLSARAGAGDGRVAIDISSGAHDPDFLTVGLRSLTEWVATLPTGSSTAVLCRKRAHFAPVAAALETAGYAVHVHGSSGLLSDPYVADLRAVLTAAVDPMAGDSLMRLISGRLLGLGATDIAALQAFTRKQNDSRLTEFRGESPDGTGVVPEAIDHPTIVEGLDELVDLSDALAGSANIAGAQTMVDNFRNSGLSSMALDRLVRLARALRYVRSGSGTIASIIRTAMTKTGVDSDIWGLSDSLRNLHRSAIDSFLSAASQYSATDDQPSVPGFLEWLTLMEAKDALSVAEPNSASDAIDIMTVHASKGLEFDAVAVPSLVVKDFPTEPRDKEGWMERTALPYPLRGDRAHLVDYDLRTADFDTKKALDEWVSEFIKPAIAEAHEEEERRLAYVAFTRAKHYLWLGAELMGARANPDEPSPFLTEAIEVLERDVDMPEPAEESAEDRVETSIWPVPRTDRVSTARQAAEWVSSAAPAGLEELVQKPGLVGEYARQALRISRRPGTGNTGNVPDRLSATALVSWRRDPQQFITQTLRPIPNPPSRAAEIGTTFHSWVEQHFGQASIDIDDEQQAQAIDRTTIERLQQTFIGSEFASRHADHIEMSFELVLGRFRVPGKIDAVFITGDHAEVVDWKTSKQPEEKTLEVMKWQLALYRFAIQRVHPEITKVTGTFYFVGSDDIVRFTALPEEAEIITWLEANDSTWGGEVVRAERKI</sequence>
<dbReference type="GO" id="GO:0003677">
    <property type="term" value="F:DNA binding"/>
    <property type="evidence" value="ECO:0007669"/>
    <property type="project" value="UniProtKB-KW"/>
</dbReference>
<evidence type="ECO:0000256" key="10">
    <source>
        <dbReference type="ARBA" id="ARBA00023235"/>
    </source>
</evidence>
<dbReference type="SUPFAM" id="SSF52540">
    <property type="entry name" value="P-loop containing nucleoside triphosphate hydrolases"/>
    <property type="match status" value="1"/>
</dbReference>
<keyword evidence="1" id="KW-0540">Nuclease</keyword>
<dbReference type="InterPro" id="IPR027417">
    <property type="entry name" value="P-loop_NTPase"/>
</dbReference>
<dbReference type="InterPro" id="IPR011335">
    <property type="entry name" value="Restrct_endonuc-II-like"/>
</dbReference>
<dbReference type="InterPro" id="IPR014017">
    <property type="entry name" value="DNA_helicase_UvrD-like_C"/>
</dbReference>
<dbReference type="RefSeq" id="WP_101642708.1">
    <property type="nucleotide sequence ID" value="NZ_FXZE01000004.1"/>
</dbReference>
<dbReference type="InterPro" id="IPR038726">
    <property type="entry name" value="PDDEXK_AddAB-type"/>
</dbReference>
<keyword evidence="6" id="KW-0269">Exonuclease</keyword>
<dbReference type="EMBL" id="FXZE01000004">
    <property type="protein sequence ID" value="SMX80170.1"/>
    <property type="molecule type" value="Genomic_DNA"/>
</dbReference>
<dbReference type="GO" id="GO:0033202">
    <property type="term" value="C:DNA helicase complex"/>
    <property type="evidence" value="ECO:0007669"/>
    <property type="project" value="TreeGrafter"/>
</dbReference>
<keyword evidence="7 14" id="KW-0067">ATP-binding</keyword>
<gene>
    <name evidence="17" type="ORF">BANT10_01422</name>
</gene>
<dbReference type="Pfam" id="PF13361">
    <property type="entry name" value="UvrD_C"/>
    <property type="match status" value="1"/>
</dbReference>
<reference evidence="18" key="1">
    <citation type="submission" date="2017-03" db="EMBL/GenBank/DDBJ databases">
        <authorList>
            <person name="Monnet C."/>
        </authorList>
    </citation>
    <scope>NUCLEOTIDE SEQUENCE [LARGE SCALE GENOMIC DNA]</scope>
    <source>
        <strain evidence="18">P10</strain>
    </source>
</reference>
<dbReference type="PROSITE" id="PS51217">
    <property type="entry name" value="UVRD_HELICASE_CTER"/>
    <property type="match status" value="1"/>
</dbReference>
<dbReference type="GO" id="GO:0043138">
    <property type="term" value="F:3'-5' DNA helicase activity"/>
    <property type="evidence" value="ECO:0007669"/>
    <property type="project" value="UniProtKB-EC"/>
</dbReference>
<dbReference type="GO" id="GO:0000725">
    <property type="term" value="P:recombinational repair"/>
    <property type="evidence" value="ECO:0007669"/>
    <property type="project" value="TreeGrafter"/>
</dbReference>
<evidence type="ECO:0000256" key="3">
    <source>
        <dbReference type="ARBA" id="ARBA00022763"/>
    </source>
</evidence>